<dbReference type="AlphaFoldDB" id="A0A7E4VMZ4"/>
<keyword evidence="3" id="KW-1185">Reference proteome</keyword>
<proteinExistence type="predicted"/>
<feature type="compositionally biased region" description="Low complexity" evidence="1">
    <location>
        <begin position="361"/>
        <end position="371"/>
    </location>
</feature>
<feature type="compositionally biased region" description="Low complexity" evidence="1">
    <location>
        <begin position="538"/>
        <end position="552"/>
    </location>
</feature>
<keyword evidence="2" id="KW-0732">Signal</keyword>
<feature type="compositionally biased region" description="Low complexity" evidence="1">
    <location>
        <begin position="478"/>
        <end position="498"/>
    </location>
</feature>
<feature type="compositionally biased region" description="Basic and acidic residues" evidence="1">
    <location>
        <begin position="262"/>
        <end position="272"/>
    </location>
</feature>
<dbReference type="Proteomes" id="UP000492821">
    <property type="component" value="Unassembled WGS sequence"/>
</dbReference>
<feature type="compositionally biased region" description="Basic and acidic residues" evidence="1">
    <location>
        <begin position="384"/>
        <end position="394"/>
    </location>
</feature>
<evidence type="ECO:0000256" key="2">
    <source>
        <dbReference type="SAM" id="SignalP"/>
    </source>
</evidence>
<sequence length="563" mass="60879">MLLAASIAVLLHLVAADSSGEGPDWSGGRLPPFFPNGKDRPIPRYAPTFSRHTPFMTEESLPSPVFGRFGGGPQRGFIPGGDRDSGSAERSGPPRFAEKREFSEPFSGPQGETENRPSEFLPPRFGATGRVPGPEYFQEKEGPPRGGGGDRAGFPELGKPYYPEYFRPDGSDGPVEGFRPRIKDGPGSDGPPEGYRPRIKDGPGSDGPPEGYRPRIKDGNDGPPEGYRPRGNVPDSHSAEEGPRQRYSGSGEAEVAPTRPRYRAEVPDEGPRGFRPPPEIYRPRYSEGEGFPEGSRNVSPPPGYRPQESSESRNQPFRGPGPASNPARNPDLDERRPPSPQPPQYQGQGPQSRPVRPPNPSNQAPQNPENSRSTPPHGGDIELPGDKSRPDRLFAIRPPEFPPIPAPPPYPSLSPKVIPATPPPLPGAYHFGTTAPPEKQPEARSNQTQNEAGKPPIPVYSPLSGPFPAQNRPNSEGPTPTSASAPAPQSSQASQEPPTRQEPPRQEPSPQQQQQQQQQRQPSEGQSEPPKQKPQGLPPSFRSFFPPGFGPFEKGAGEAKTNQ</sequence>
<feature type="compositionally biased region" description="Low complexity" evidence="1">
    <location>
        <begin position="508"/>
        <end position="529"/>
    </location>
</feature>
<feature type="compositionally biased region" description="Pro residues" evidence="1">
    <location>
        <begin position="399"/>
        <end position="412"/>
    </location>
</feature>
<evidence type="ECO:0000256" key="1">
    <source>
        <dbReference type="SAM" id="MobiDB-lite"/>
    </source>
</evidence>
<accession>A0A7E4VMZ4</accession>
<dbReference type="PRINTS" id="PR01217">
    <property type="entry name" value="PRICHEXTENSN"/>
</dbReference>
<dbReference type="WBParaSite" id="Pan_g22823.t1">
    <property type="protein sequence ID" value="Pan_g22823.t1"/>
    <property type="gene ID" value="Pan_g22823"/>
</dbReference>
<feature type="signal peptide" evidence="2">
    <location>
        <begin position="1"/>
        <end position="16"/>
    </location>
</feature>
<evidence type="ECO:0000313" key="3">
    <source>
        <dbReference type="Proteomes" id="UP000492821"/>
    </source>
</evidence>
<reference evidence="3" key="1">
    <citation type="journal article" date="2013" name="Genetics">
        <title>The draft genome and transcriptome of Panagrellus redivivus are shaped by the harsh demands of a free-living lifestyle.</title>
        <authorList>
            <person name="Srinivasan J."/>
            <person name="Dillman A.R."/>
            <person name="Macchietto M.G."/>
            <person name="Heikkinen L."/>
            <person name="Lakso M."/>
            <person name="Fracchia K.M."/>
            <person name="Antoshechkin I."/>
            <person name="Mortazavi A."/>
            <person name="Wong G."/>
            <person name="Sternberg P.W."/>
        </authorList>
    </citation>
    <scope>NUCLEOTIDE SEQUENCE [LARGE SCALE GENOMIC DNA]</scope>
    <source>
        <strain evidence="3">MT8872</strain>
    </source>
</reference>
<organism evidence="3 4">
    <name type="scientific">Panagrellus redivivus</name>
    <name type="common">Microworm</name>
    <dbReference type="NCBI Taxonomy" id="6233"/>
    <lineage>
        <taxon>Eukaryota</taxon>
        <taxon>Metazoa</taxon>
        <taxon>Ecdysozoa</taxon>
        <taxon>Nematoda</taxon>
        <taxon>Chromadorea</taxon>
        <taxon>Rhabditida</taxon>
        <taxon>Tylenchina</taxon>
        <taxon>Panagrolaimomorpha</taxon>
        <taxon>Panagrolaimoidea</taxon>
        <taxon>Panagrolaimidae</taxon>
        <taxon>Panagrellus</taxon>
    </lineage>
</organism>
<protein>
    <submittedName>
        <fullName evidence="4">Enamelin</fullName>
    </submittedName>
</protein>
<reference evidence="4" key="2">
    <citation type="submission" date="2020-10" db="UniProtKB">
        <authorList>
            <consortium name="WormBaseParasite"/>
        </authorList>
    </citation>
    <scope>IDENTIFICATION</scope>
</reference>
<feature type="compositionally biased region" description="Low complexity" evidence="1">
    <location>
        <begin position="344"/>
        <end position="354"/>
    </location>
</feature>
<name>A0A7E4VMZ4_PANRE</name>
<feature type="chain" id="PRO_5028840897" evidence="2">
    <location>
        <begin position="17"/>
        <end position="563"/>
    </location>
</feature>
<feature type="region of interest" description="Disordered" evidence="1">
    <location>
        <begin position="19"/>
        <end position="563"/>
    </location>
</feature>
<evidence type="ECO:0000313" key="4">
    <source>
        <dbReference type="WBParaSite" id="Pan_g22823.t1"/>
    </source>
</evidence>